<dbReference type="EMBL" id="CYZX01000004">
    <property type="protein sequence ID" value="CUN98054.1"/>
    <property type="molecule type" value="Genomic_DNA"/>
</dbReference>
<keyword evidence="1" id="KW-1133">Transmembrane helix</keyword>
<keyword evidence="1" id="KW-0472">Membrane</keyword>
<keyword evidence="1" id="KW-0812">Transmembrane</keyword>
<accession>A0A174BBR2</accession>
<dbReference type="Proteomes" id="UP000095594">
    <property type="component" value="Unassembled WGS sequence"/>
</dbReference>
<dbReference type="AlphaFoldDB" id="A0A174BBR2"/>
<sequence>MVQKRSKKNRTYTRVQRLKKRRKKLFAIIFPIVVVVLLITSGILLKGKYVSYRCSNLTYAIDYYFTNWKDKDLRINRVQSMTFVDKTEDKVIVEAFGLSHNEPHQRTTLVGELTKDSSGSWVMNSLEKKDDSQKNAE</sequence>
<evidence type="ECO:0000313" key="3">
    <source>
        <dbReference type="Proteomes" id="UP000095594"/>
    </source>
</evidence>
<name>A0A174BBR2_9CLOT</name>
<proteinExistence type="predicted"/>
<gene>
    <name evidence="2" type="ORF">ERS852471_00752</name>
</gene>
<evidence type="ECO:0000313" key="2">
    <source>
        <dbReference type="EMBL" id="CUN98054.1"/>
    </source>
</evidence>
<protein>
    <submittedName>
        <fullName evidence="2">Uncharacterized protein</fullName>
    </submittedName>
</protein>
<evidence type="ECO:0000256" key="1">
    <source>
        <dbReference type="SAM" id="Phobius"/>
    </source>
</evidence>
<dbReference type="RefSeq" id="WP_055264065.1">
    <property type="nucleotide sequence ID" value="NZ_CABIXQ010000004.1"/>
</dbReference>
<feature type="transmembrane region" description="Helical" evidence="1">
    <location>
        <begin position="25"/>
        <end position="45"/>
    </location>
</feature>
<reference evidence="2 3" key="1">
    <citation type="submission" date="2015-09" db="EMBL/GenBank/DDBJ databases">
        <authorList>
            <consortium name="Pathogen Informatics"/>
        </authorList>
    </citation>
    <scope>NUCLEOTIDE SEQUENCE [LARGE SCALE GENOMIC DNA]</scope>
    <source>
        <strain evidence="2 3">2789STDY5834856</strain>
    </source>
</reference>
<dbReference type="OrthoDB" id="1936518at2"/>
<organism evidence="2 3">
    <name type="scientific">Clostridium disporicum</name>
    <dbReference type="NCBI Taxonomy" id="84024"/>
    <lineage>
        <taxon>Bacteria</taxon>
        <taxon>Bacillati</taxon>
        <taxon>Bacillota</taxon>
        <taxon>Clostridia</taxon>
        <taxon>Eubacteriales</taxon>
        <taxon>Clostridiaceae</taxon>
        <taxon>Clostridium</taxon>
    </lineage>
</organism>